<dbReference type="InterPro" id="IPR002938">
    <property type="entry name" value="FAD-bd"/>
</dbReference>
<feature type="domain" description="FAD-binding" evidence="1">
    <location>
        <begin position="5"/>
        <end position="210"/>
    </location>
</feature>
<evidence type="ECO:0000313" key="2">
    <source>
        <dbReference type="EMBL" id="SMP54428.1"/>
    </source>
</evidence>
<dbReference type="Gene3D" id="3.30.9.100">
    <property type="match status" value="1"/>
</dbReference>
<sequence>MQGFDVCVIGGGPSGCITALSLAIRGVHVCVIEKYVPSDARSFESLTDGIWPVLDAIGIRESFLKAALLNFSPKIVLWENAAEPDVNFFNNDVSMIVDRSRFNEFFLKSLQDFGVAVFRPAIVTRTKYSTLGWEVDLSVYGKSSRISSRFVVDACGKSGFLPQKKTRNSPRTIALCGTLQNSDSSPMTYVEAFPQAWCWGSSLPNKGLTVMMFSDSDTFNLSSKREIEEKWRSALSQSKFFSKFSSCPLSQNLILRNATAYCVADPLQDSYIKVGDASFSLDPLSSSGVEKAMHTGLTASAVIRTILNKPARLDLCKKFYCDYQSETIAMHIFWATSSYAKVKRFDESPFWKSRSVSHIRAIAPRQNDIEFGKVCDIKNDTFFQFSKNTKFEKRPCIIDSMVCENTVLVHPNLARPIAFVSGVDVDRLFPRFTDRINAIGLLRYWAENFPSVNGVRTAAWLLTNQVMEVS</sequence>
<dbReference type="InterPro" id="IPR050816">
    <property type="entry name" value="Flavin-dep_Halogenase_NPB"/>
</dbReference>
<dbReference type="EMBL" id="FXUL01000004">
    <property type="protein sequence ID" value="SMP54428.1"/>
    <property type="molecule type" value="Genomic_DNA"/>
</dbReference>
<dbReference type="PANTHER" id="PTHR43747">
    <property type="entry name" value="FAD-BINDING PROTEIN"/>
    <property type="match status" value="1"/>
</dbReference>
<dbReference type="Gene3D" id="3.50.50.60">
    <property type="entry name" value="FAD/NAD(P)-binding domain"/>
    <property type="match status" value="1"/>
</dbReference>
<dbReference type="Pfam" id="PF01494">
    <property type="entry name" value="FAD_binding_3"/>
    <property type="match status" value="1"/>
</dbReference>
<dbReference type="SUPFAM" id="SSF51905">
    <property type="entry name" value="FAD/NAD(P)-binding domain"/>
    <property type="match status" value="1"/>
</dbReference>
<accession>A0ABY1Q0Z2</accession>
<proteinExistence type="predicted"/>
<evidence type="ECO:0000259" key="1">
    <source>
        <dbReference type="Pfam" id="PF01494"/>
    </source>
</evidence>
<dbReference type="PANTHER" id="PTHR43747:SF1">
    <property type="entry name" value="SLR1998 PROTEIN"/>
    <property type="match status" value="1"/>
</dbReference>
<comment type="caution">
    <text evidence="2">The sequence shown here is derived from an EMBL/GenBank/DDBJ whole genome shotgun (WGS) entry which is preliminary data.</text>
</comment>
<reference evidence="2 3" key="1">
    <citation type="submission" date="2017-05" db="EMBL/GenBank/DDBJ databases">
        <authorList>
            <person name="Varghese N."/>
            <person name="Submissions S."/>
        </authorList>
    </citation>
    <scope>NUCLEOTIDE SEQUENCE [LARGE SCALE GENOMIC DNA]</scope>
    <source>
        <strain evidence="2 3">DSM 26001</strain>
    </source>
</reference>
<gene>
    <name evidence="2" type="ORF">SAMN06295970_10412</name>
</gene>
<dbReference type="Proteomes" id="UP001158049">
    <property type="component" value="Unassembled WGS sequence"/>
</dbReference>
<dbReference type="InterPro" id="IPR036188">
    <property type="entry name" value="FAD/NAD-bd_sf"/>
</dbReference>
<name>A0ABY1Q0Z2_9BURK</name>
<keyword evidence="3" id="KW-1185">Reference proteome</keyword>
<dbReference type="PRINTS" id="PR00420">
    <property type="entry name" value="RNGMNOXGNASE"/>
</dbReference>
<organism evidence="2 3">
    <name type="scientific">Noviherbaspirillum suwonense</name>
    <dbReference type="NCBI Taxonomy" id="1224511"/>
    <lineage>
        <taxon>Bacteria</taxon>
        <taxon>Pseudomonadati</taxon>
        <taxon>Pseudomonadota</taxon>
        <taxon>Betaproteobacteria</taxon>
        <taxon>Burkholderiales</taxon>
        <taxon>Oxalobacteraceae</taxon>
        <taxon>Noviherbaspirillum</taxon>
    </lineage>
</organism>
<evidence type="ECO:0000313" key="3">
    <source>
        <dbReference type="Proteomes" id="UP001158049"/>
    </source>
</evidence>
<protein>
    <submittedName>
        <fullName evidence="2">2-polyprenyl-6-methoxyphenol hydroxylase</fullName>
    </submittedName>
</protein>